<feature type="transmembrane region" description="Helical" evidence="1">
    <location>
        <begin position="214"/>
        <end position="232"/>
    </location>
</feature>
<feature type="transmembrane region" description="Helical" evidence="1">
    <location>
        <begin position="368"/>
        <end position="388"/>
    </location>
</feature>
<evidence type="ECO:0000313" key="2">
    <source>
        <dbReference type="EMBL" id="OGM18986.1"/>
    </source>
</evidence>
<feature type="transmembrane region" description="Helical" evidence="1">
    <location>
        <begin position="238"/>
        <end position="257"/>
    </location>
</feature>
<reference evidence="2 3" key="1">
    <citation type="journal article" date="2016" name="Nat. Commun.">
        <title>Thousands of microbial genomes shed light on interconnected biogeochemical processes in an aquifer system.</title>
        <authorList>
            <person name="Anantharaman K."/>
            <person name="Brown C.T."/>
            <person name="Hug L.A."/>
            <person name="Sharon I."/>
            <person name="Castelle C.J."/>
            <person name="Probst A.J."/>
            <person name="Thomas B.C."/>
            <person name="Singh A."/>
            <person name="Wilkins M.J."/>
            <person name="Karaoz U."/>
            <person name="Brodie E.L."/>
            <person name="Williams K.H."/>
            <person name="Hubbard S.S."/>
            <person name="Banfield J.F."/>
        </authorList>
    </citation>
    <scope>NUCLEOTIDE SEQUENCE [LARGE SCALE GENOMIC DNA]</scope>
</reference>
<gene>
    <name evidence="2" type="ORF">A2685_00500</name>
</gene>
<dbReference type="InterPro" id="IPR018580">
    <property type="entry name" value="Uncharacterised_YfhO"/>
</dbReference>
<dbReference type="PANTHER" id="PTHR38454">
    <property type="entry name" value="INTEGRAL MEMBRANE PROTEIN-RELATED"/>
    <property type="match status" value="1"/>
</dbReference>
<accession>A0A1F7XVD4</accession>
<feature type="transmembrane region" description="Helical" evidence="1">
    <location>
        <begin position="510"/>
        <end position="531"/>
    </location>
</feature>
<dbReference type="EMBL" id="MGGB01000026">
    <property type="protein sequence ID" value="OGM18986.1"/>
    <property type="molecule type" value="Genomic_DNA"/>
</dbReference>
<keyword evidence="1" id="KW-0472">Membrane</keyword>
<evidence type="ECO:0000313" key="3">
    <source>
        <dbReference type="Proteomes" id="UP000178446"/>
    </source>
</evidence>
<protein>
    <recommendedName>
        <fullName evidence="4">Membrane protein 6-pyruvoyl-tetrahydropterin synthase-related domain-containing protein</fullName>
    </recommendedName>
</protein>
<feature type="transmembrane region" description="Helical" evidence="1">
    <location>
        <begin position="264"/>
        <end position="283"/>
    </location>
</feature>
<proteinExistence type="predicted"/>
<dbReference type="AlphaFoldDB" id="A0A1F7XVD4"/>
<feature type="transmembrane region" description="Helical" evidence="1">
    <location>
        <begin position="339"/>
        <end position="356"/>
    </location>
</feature>
<keyword evidence="1" id="KW-0812">Transmembrane</keyword>
<comment type="caution">
    <text evidence="2">The sequence shown here is derived from an EMBL/GenBank/DDBJ whole genome shotgun (WGS) entry which is preliminary data.</text>
</comment>
<feature type="transmembrane region" description="Helical" evidence="1">
    <location>
        <begin position="479"/>
        <end position="498"/>
    </location>
</feature>
<feature type="transmembrane region" description="Helical" evidence="1">
    <location>
        <begin position="190"/>
        <end position="207"/>
    </location>
</feature>
<evidence type="ECO:0000256" key="1">
    <source>
        <dbReference type="SAM" id="Phobius"/>
    </source>
</evidence>
<feature type="transmembrane region" description="Helical" evidence="1">
    <location>
        <begin position="400"/>
        <end position="419"/>
    </location>
</feature>
<feature type="transmembrane region" description="Helical" evidence="1">
    <location>
        <begin position="431"/>
        <end position="455"/>
    </location>
</feature>
<evidence type="ECO:0008006" key="4">
    <source>
        <dbReference type="Google" id="ProtNLM"/>
    </source>
</evidence>
<feature type="transmembrane region" description="Helical" evidence="1">
    <location>
        <begin position="140"/>
        <end position="160"/>
    </location>
</feature>
<dbReference type="PANTHER" id="PTHR38454:SF1">
    <property type="entry name" value="INTEGRAL MEMBRANE PROTEIN"/>
    <property type="match status" value="1"/>
</dbReference>
<name>A0A1F7XVD4_9BACT</name>
<feature type="transmembrane region" description="Helical" evidence="1">
    <location>
        <begin position="793"/>
        <end position="815"/>
    </location>
</feature>
<organism evidence="2 3">
    <name type="scientific">Candidatus Woesebacteria bacterium RIFCSPHIGHO2_01_FULL_37_10</name>
    <dbReference type="NCBI Taxonomy" id="1802489"/>
    <lineage>
        <taxon>Bacteria</taxon>
        <taxon>Candidatus Woeseibacteriota</taxon>
    </lineage>
</organism>
<dbReference type="Proteomes" id="UP000178446">
    <property type="component" value="Unassembled WGS sequence"/>
</dbReference>
<sequence>MKILEKKLNLLYKLIYKLGRAINNWGTLIILIISLIFFYPVLLQNKIPLPLDALVGAHVPWTEVNWDGYPAGVPIKNLEITDAISQFYPWKALAADFWRAGKFPLWNQYMFNGAPFLATLHSQTMYPLNFLFLIFSTEHAWSILIFLQVFVSGLFMILFLKELGLKNHSVILGASAFMFCGYMISWLEFATGGQAGLWLPLVLYLTLKMVRSNFIVYPILISSVYFFIFTAGDFQIPFYIVLIYLSFGLYLTIFTKVREKLRSFVRLISALGMGVLLSAIQLFPTFDLFRDSQRANDPYIKEFTYGLLDWQKIVNFIWPDFFGNNVTGNYWSSHTYHEYIAYTGIITLLFAVFSFFNHKKDAIERYFWVLFFTSLLFLFPTPLGFLPYKLNLSGLSTSSASRLIFISNFSLSTLGAYGFSKLNKININRLIKVIFYFLVVTSGLVLGLITSYYVLVWGNREIASDITMIQNLKVTLKNLIPQTGLVIIILVMFGFYAIVRRLTKIDTHRVFTFVLSFILILSITDILRFAWKNTPFSKKRFLYPETELLKFLINQPEPFRIAGPGIPLNYFMQYKISSAEGYDPIYPLRNAQWYSLVNFGDTNKIARRYGEISNYYSKMLNSANIKYLIDYKKNPDNRIISDVGVFNGGLNNAEMVPVFNEKRIYVFENKSSLPKVWEIKKYKVAENDSQLIELLNDNEMTQNNYVILEEDPKMIINEKNQSKINNINQGFNEIAFDITSEFESLIFVSESYNKDWRAIIDGEAIKIFRSNYLFQSIKVPAGEHQVRFIYEPYSFTVGKNVSVISLILLMGALVYEKKYKSKSHKST</sequence>
<dbReference type="Pfam" id="PF09586">
    <property type="entry name" value="YfhO"/>
    <property type="match status" value="1"/>
</dbReference>
<feature type="transmembrane region" description="Helical" evidence="1">
    <location>
        <begin position="21"/>
        <end position="42"/>
    </location>
</feature>
<keyword evidence="1" id="KW-1133">Transmembrane helix</keyword>